<evidence type="ECO:0000256" key="2">
    <source>
        <dbReference type="SAM" id="SignalP"/>
    </source>
</evidence>
<dbReference type="PROSITE" id="PS50005">
    <property type="entry name" value="TPR"/>
    <property type="match status" value="1"/>
</dbReference>
<evidence type="ECO:0000256" key="1">
    <source>
        <dbReference type="PROSITE-ProRule" id="PRU00339"/>
    </source>
</evidence>
<dbReference type="EMBL" id="QLST01000028">
    <property type="protein sequence ID" value="RBA27312.1"/>
    <property type="molecule type" value="Genomic_DNA"/>
</dbReference>
<proteinExistence type="predicted"/>
<dbReference type="InterPro" id="IPR019734">
    <property type="entry name" value="TPR_rpt"/>
</dbReference>
<sequence length="387" mass="45093">MPNYKTHNTTTMKNILATFILTICSLTIFAQDKTTEDLKTLSDNKQYDKIIEHASKSKDYTAKSLYYIGLAYYMKEDDNNCIKFMNLSIDKDSKDPAPFYIKASTLNYMQKYEEAVKSFQLAISLKSDDAEFYSGLGDSYYNLEKLDLSLEAYKKATEQKNCPDRPYSFVAQIYSDQKNNDKALEAFYVAKSKIDKKSNSYINALFNIGLLESLKGNYDKAEPAFVELLQLDPKDYHSYAKLIQIYYHKKEYDKAKPYKDKLYEAHKKGELKDNLKDMFCFDQFQWNDKLIQAYERYEEGSKDIYNKHLFYVVNQDDKIEFRIQTEYSPISVEQGGSKYLLCRTKGDTHSTFNIGFNDNFKYDDLKKSVIAVLEEKVKPTATSKPTK</sequence>
<evidence type="ECO:0000313" key="3">
    <source>
        <dbReference type="EMBL" id="RBA27312.1"/>
    </source>
</evidence>
<dbReference type="PANTHER" id="PTHR12558:SF13">
    <property type="entry name" value="CELL DIVISION CYCLE PROTEIN 27 HOMOLOG"/>
    <property type="match status" value="1"/>
</dbReference>
<keyword evidence="1" id="KW-0802">TPR repeat</keyword>
<dbReference type="Pfam" id="PF13414">
    <property type="entry name" value="TPR_11"/>
    <property type="match status" value="1"/>
</dbReference>
<organism evidence="3 4">
    <name type="scientific">Flavobacterium tibetense</name>
    <dbReference type="NCBI Taxonomy" id="2233533"/>
    <lineage>
        <taxon>Bacteria</taxon>
        <taxon>Pseudomonadati</taxon>
        <taxon>Bacteroidota</taxon>
        <taxon>Flavobacteriia</taxon>
        <taxon>Flavobacteriales</taxon>
        <taxon>Flavobacteriaceae</taxon>
        <taxon>Flavobacterium</taxon>
    </lineage>
</organism>
<dbReference type="OrthoDB" id="637388at2"/>
<evidence type="ECO:0000313" key="4">
    <source>
        <dbReference type="Proteomes" id="UP000253319"/>
    </source>
</evidence>
<reference evidence="3 4" key="1">
    <citation type="submission" date="2018-06" db="EMBL/GenBank/DDBJ databases">
        <title>Flavobacterium tibetense sp. nov., isolated from a wetland YonghuCo on Tibetan Plateau.</title>
        <authorList>
            <person name="Xing P."/>
            <person name="Phurbu D."/>
            <person name="Lu H."/>
        </authorList>
    </citation>
    <scope>NUCLEOTIDE SEQUENCE [LARGE SCALE GENOMIC DNA]</scope>
    <source>
        <strain evidence="3 4">YH5</strain>
    </source>
</reference>
<gene>
    <name evidence="3" type="ORF">DPN68_12830</name>
</gene>
<dbReference type="PANTHER" id="PTHR12558">
    <property type="entry name" value="CELL DIVISION CYCLE 16,23,27"/>
    <property type="match status" value="1"/>
</dbReference>
<dbReference type="Pfam" id="PF14559">
    <property type="entry name" value="TPR_19"/>
    <property type="match status" value="1"/>
</dbReference>
<feature type="chain" id="PRO_5016809867" evidence="2">
    <location>
        <begin position="31"/>
        <end position="387"/>
    </location>
</feature>
<protein>
    <submittedName>
        <fullName evidence="3">Uncharacterized protein</fullName>
    </submittedName>
</protein>
<dbReference type="SUPFAM" id="SSF48452">
    <property type="entry name" value="TPR-like"/>
    <property type="match status" value="1"/>
</dbReference>
<keyword evidence="2" id="KW-0732">Signal</keyword>
<name>A0A365NYP3_9FLAO</name>
<keyword evidence="4" id="KW-1185">Reference proteome</keyword>
<dbReference type="AlphaFoldDB" id="A0A365NYP3"/>
<dbReference type="InterPro" id="IPR011990">
    <property type="entry name" value="TPR-like_helical_dom_sf"/>
</dbReference>
<accession>A0A365NYP3</accession>
<dbReference type="Gene3D" id="1.25.40.10">
    <property type="entry name" value="Tetratricopeptide repeat domain"/>
    <property type="match status" value="2"/>
</dbReference>
<feature type="repeat" description="TPR" evidence="1">
    <location>
        <begin position="202"/>
        <end position="235"/>
    </location>
</feature>
<feature type="signal peptide" evidence="2">
    <location>
        <begin position="1"/>
        <end position="30"/>
    </location>
</feature>
<comment type="caution">
    <text evidence="3">The sequence shown here is derived from an EMBL/GenBank/DDBJ whole genome shotgun (WGS) entry which is preliminary data.</text>
</comment>
<dbReference type="Proteomes" id="UP000253319">
    <property type="component" value="Unassembled WGS sequence"/>
</dbReference>
<dbReference type="SMART" id="SM00028">
    <property type="entry name" value="TPR"/>
    <property type="match status" value="4"/>
</dbReference>